<dbReference type="CDD" id="cd00156">
    <property type="entry name" value="REC"/>
    <property type="match status" value="1"/>
</dbReference>
<keyword evidence="3 6" id="KW-0597">Phosphoprotein</keyword>
<keyword evidence="4" id="KW-0808">Transferase</keyword>
<dbReference type="InterPro" id="IPR036890">
    <property type="entry name" value="HATPase_C_sf"/>
</dbReference>
<proteinExistence type="predicted"/>
<dbReference type="Gene3D" id="3.30.565.10">
    <property type="entry name" value="Histidine kinase-like ATPase, C-terminal domain"/>
    <property type="match status" value="1"/>
</dbReference>
<dbReference type="Gene3D" id="3.30.450.20">
    <property type="entry name" value="PAS domain"/>
    <property type="match status" value="1"/>
</dbReference>
<dbReference type="InterPro" id="IPR003661">
    <property type="entry name" value="HisK_dim/P_dom"/>
</dbReference>
<dbReference type="SMART" id="SM00387">
    <property type="entry name" value="HATPase_c"/>
    <property type="match status" value="1"/>
</dbReference>
<feature type="domain" description="Histidine kinase" evidence="7">
    <location>
        <begin position="380"/>
        <end position="590"/>
    </location>
</feature>
<evidence type="ECO:0000256" key="2">
    <source>
        <dbReference type="ARBA" id="ARBA00012438"/>
    </source>
</evidence>
<name>A0ABT5T6H2_9RHOB</name>
<evidence type="ECO:0000259" key="7">
    <source>
        <dbReference type="PROSITE" id="PS50109"/>
    </source>
</evidence>
<dbReference type="CDD" id="cd00082">
    <property type="entry name" value="HisKA"/>
    <property type="match status" value="1"/>
</dbReference>
<dbReference type="CDD" id="cd00075">
    <property type="entry name" value="HATPase"/>
    <property type="match status" value="1"/>
</dbReference>
<protein>
    <recommendedName>
        <fullName evidence="2">histidine kinase</fullName>
        <ecNumber evidence="2">2.7.13.3</ecNumber>
    </recommendedName>
</protein>
<dbReference type="EMBL" id="JAQZSM010000002">
    <property type="protein sequence ID" value="MDD7970006.1"/>
    <property type="molecule type" value="Genomic_DNA"/>
</dbReference>
<dbReference type="SMART" id="SM00388">
    <property type="entry name" value="HisKA"/>
    <property type="match status" value="1"/>
</dbReference>
<evidence type="ECO:0000256" key="6">
    <source>
        <dbReference type="PROSITE-ProRule" id="PRU00169"/>
    </source>
</evidence>
<dbReference type="Pfam" id="PF12860">
    <property type="entry name" value="PAS_7"/>
    <property type="match status" value="2"/>
</dbReference>
<dbReference type="InterPro" id="IPR036097">
    <property type="entry name" value="HisK_dim/P_sf"/>
</dbReference>
<keyword evidence="10" id="KW-1185">Reference proteome</keyword>
<evidence type="ECO:0000259" key="8">
    <source>
        <dbReference type="PROSITE" id="PS50110"/>
    </source>
</evidence>
<dbReference type="SUPFAM" id="SSF47384">
    <property type="entry name" value="Homodimeric domain of signal transducing histidine kinase"/>
    <property type="match status" value="1"/>
</dbReference>
<dbReference type="RefSeq" id="WP_274350563.1">
    <property type="nucleotide sequence ID" value="NZ_JAQZSM010000002.1"/>
</dbReference>
<dbReference type="PRINTS" id="PR00344">
    <property type="entry name" value="BCTRLSENSOR"/>
</dbReference>
<dbReference type="Pfam" id="PF02518">
    <property type="entry name" value="HATPase_c"/>
    <property type="match status" value="1"/>
</dbReference>
<dbReference type="SUPFAM" id="SSF55874">
    <property type="entry name" value="ATPase domain of HSP90 chaperone/DNA topoisomerase II/histidine kinase"/>
    <property type="match status" value="1"/>
</dbReference>
<evidence type="ECO:0000256" key="1">
    <source>
        <dbReference type="ARBA" id="ARBA00000085"/>
    </source>
</evidence>
<sequence length="757" mass="83973">MHEDFLPPGLTPEEENLRLRAIVAALMDRSERGQSPSRPAGQLQHVVALEQQVRTRTRDLAETLDKLRIANSRLSQAERMAVRARNSLTDALEAMREGFALFDAQDSLTMWNSRFCAGLPDLRRRIGRGLGFRDYVRLVSESPFLHLPDGQSRADWVTRRLESHRRKNVNFIVPLRDDQWIQVSEQRMPSGGTAVTQTDVTAMVRSERDEREKLLDEQAQMVRATLDHIDQGVAMFDAKARLAGYNRTLRDMFLPPVELLSIGTPFASILDDLTRRRQLGPGRVGQILTDWVQGPSARPPLALEIRQDDGTILQLSAQAMPDSGFVMSLTDLTKERRAIAELHRLNETLEARVRARTLELESARDLAERANTSKSRFVASASHDLLQPLNAAKLFLGSLSSTALNPGQARLTERIRSAFGSVEQILGALLDISKFDIGAARARPEPIALGPLLDRLQEEFTPVAQTRGLQLIVMPSRAVVHSDAVYLKRILQNLISNAIRYTLRGKVLVGARRQGRHVRLEVWDTGTGIPQDKQSEIFQEFTRLAPDAESGMGLGLAIVEQASALLGHPLELRSIVGKGTVFTLTVPLSDMAVAALCEPAGPDTARNPLDDLLVLVIENDPTVRAAMMEVLEHWGASPLEAACLAQADQQVAELGVAPDIILADFQLDDGENGIDVVAQMRGRYGQIPAILITANHMPELARRAESAGMMLMTKPVPMRRLKRVLQQVRHLSQSADADDGSPPQKGDHSYWLRLLRR</sequence>
<dbReference type="Gene3D" id="1.10.287.130">
    <property type="match status" value="1"/>
</dbReference>
<comment type="catalytic activity">
    <reaction evidence="1">
        <text>ATP + protein L-histidine = ADP + protein N-phospho-L-histidine.</text>
        <dbReference type="EC" id="2.7.13.3"/>
    </reaction>
</comment>
<reference evidence="9" key="1">
    <citation type="submission" date="2023-02" db="EMBL/GenBank/DDBJ databases">
        <title>Description of Roseinatronobacter alkalisoli sp. nov., an alkaliphilic bacerium isolated from soda soil.</title>
        <authorList>
            <person name="Wei W."/>
        </authorList>
    </citation>
    <scope>NUCLEOTIDE SEQUENCE</scope>
    <source>
        <strain evidence="9">HJB301</strain>
    </source>
</reference>
<dbReference type="PROSITE" id="PS50110">
    <property type="entry name" value="RESPONSE_REGULATORY"/>
    <property type="match status" value="1"/>
</dbReference>
<keyword evidence="5" id="KW-0418">Kinase</keyword>
<evidence type="ECO:0000256" key="4">
    <source>
        <dbReference type="ARBA" id="ARBA00022679"/>
    </source>
</evidence>
<dbReference type="Pfam" id="PF00072">
    <property type="entry name" value="Response_reg"/>
    <property type="match status" value="1"/>
</dbReference>
<evidence type="ECO:0000256" key="5">
    <source>
        <dbReference type="ARBA" id="ARBA00022777"/>
    </source>
</evidence>
<dbReference type="SMART" id="SM00448">
    <property type="entry name" value="REC"/>
    <property type="match status" value="1"/>
</dbReference>
<feature type="domain" description="Response regulatory" evidence="8">
    <location>
        <begin position="613"/>
        <end position="729"/>
    </location>
</feature>
<comment type="caution">
    <text evidence="9">The sequence shown here is derived from an EMBL/GenBank/DDBJ whole genome shotgun (WGS) entry which is preliminary data.</text>
</comment>
<accession>A0ABT5T6H2</accession>
<dbReference type="PANTHER" id="PTHR43047:SF9">
    <property type="entry name" value="HISTIDINE KINASE"/>
    <property type="match status" value="1"/>
</dbReference>
<dbReference type="InterPro" id="IPR005467">
    <property type="entry name" value="His_kinase_dom"/>
</dbReference>
<dbReference type="EC" id="2.7.13.3" evidence="2"/>
<dbReference type="InterPro" id="IPR003594">
    <property type="entry name" value="HATPase_dom"/>
</dbReference>
<dbReference type="InterPro" id="IPR001789">
    <property type="entry name" value="Sig_transdc_resp-reg_receiver"/>
</dbReference>
<feature type="modified residue" description="4-aspartylphosphate" evidence="6">
    <location>
        <position position="664"/>
    </location>
</feature>
<dbReference type="InterPro" id="IPR004358">
    <property type="entry name" value="Sig_transdc_His_kin-like_C"/>
</dbReference>
<gene>
    <name evidence="9" type="ORF">PUT78_02745</name>
</gene>
<evidence type="ECO:0000313" key="10">
    <source>
        <dbReference type="Proteomes" id="UP001431784"/>
    </source>
</evidence>
<dbReference type="PANTHER" id="PTHR43047">
    <property type="entry name" value="TWO-COMPONENT HISTIDINE PROTEIN KINASE"/>
    <property type="match status" value="1"/>
</dbReference>
<dbReference type="PROSITE" id="PS50109">
    <property type="entry name" value="HIS_KIN"/>
    <property type="match status" value="1"/>
</dbReference>
<dbReference type="Pfam" id="PF00512">
    <property type="entry name" value="HisKA"/>
    <property type="match status" value="1"/>
</dbReference>
<evidence type="ECO:0000256" key="3">
    <source>
        <dbReference type="ARBA" id="ARBA00022553"/>
    </source>
</evidence>
<dbReference type="Gene3D" id="3.40.50.2300">
    <property type="match status" value="1"/>
</dbReference>
<organism evidence="9 10">
    <name type="scientific">Roseinatronobacter alkalisoli</name>
    <dbReference type="NCBI Taxonomy" id="3028235"/>
    <lineage>
        <taxon>Bacteria</taxon>
        <taxon>Pseudomonadati</taxon>
        <taxon>Pseudomonadota</taxon>
        <taxon>Alphaproteobacteria</taxon>
        <taxon>Rhodobacterales</taxon>
        <taxon>Paracoccaceae</taxon>
        <taxon>Roseinatronobacter</taxon>
    </lineage>
</organism>
<dbReference type="SUPFAM" id="SSF52172">
    <property type="entry name" value="CheY-like"/>
    <property type="match status" value="1"/>
</dbReference>
<evidence type="ECO:0000313" key="9">
    <source>
        <dbReference type="EMBL" id="MDD7970006.1"/>
    </source>
</evidence>
<dbReference type="Proteomes" id="UP001431784">
    <property type="component" value="Unassembled WGS sequence"/>
</dbReference>
<dbReference type="InterPro" id="IPR011006">
    <property type="entry name" value="CheY-like_superfamily"/>
</dbReference>